<feature type="compositionally biased region" description="Low complexity" evidence="1">
    <location>
        <begin position="129"/>
        <end position="142"/>
    </location>
</feature>
<keyword evidence="3" id="KW-1185">Reference proteome</keyword>
<reference evidence="2 3" key="1">
    <citation type="journal article" date="2018" name="Sci. Rep.">
        <title>Comparative genomics provides insights into the lifestyle and reveals functional heterogeneity of dark septate endophytic fungi.</title>
        <authorList>
            <person name="Knapp D.G."/>
            <person name="Nemeth J.B."/>
            <person name="Barry K."/>
            <person name="Hainaut M."/>
            <person name="Henrissat B."/>
            <person name="Johnson J."/>
            <person name="Kuo A."/>
            <person name="Lim J.H.P."/>
            <person name="Lipzen A."/>
            <person name="Nolan M."/>
            <person name="Ohm R.A."/>
            <person name="Tamas L."/>
            <person name="Grigoriev I.V."/>
            <person name="Spatafora J.W."/>
            <person name="Nagy L.G."/>
            <person name="Kovacs G.M."/>
        </authorList>
    </citation>
    <scope>NUCLEOTIDE SEQUENCE [LARGE SCALE GENOMIC DNA]</scope>
    <source>
        <strain evidence="2 3">DSE2036</strain>
    </source>
</reference>
<gene>
    <name evidence="2" type="ORF">DM02DRAFT_692625</name>
</gene>
<proteinExistence type="predicted"/>
<evidence type="ECO:0000313" key="3">
    <source>
        <dbReference type="Proteomes" id="UP000244855"/>
    </source>
</evidence>
<dbReference type="EMBL" id="KZ805526">
    <property type="protein sequence ID" value="PVH94628.1"/>
    <property type="molecule type" value="Genomic_DNA"/>
</dbReference>
<name>A0A2V1D984_9PLEO</name>
<feature type="region of interest" description="Disordered" evidence="1">
    <location>
        <begin position="129"/>
        <end position="164"/>
    </location>
</feature>
<feature type="compositionally biased region" description="Basic and acidic residues" evidence="1">
    <location>
        <begin position="1"/>
        <end position="34"/>
    </location>
</feature>
<sequence length="219" mass="24294">MGRKGNDDASERQRRWSEAKGERRGEDRRRRTTEDQQEQEQGASDVDWSERWMMYKSRADLDGRGGRGHLCGQAASQSEPDKRWTATDGSGQWTVGSEWESPIACNAQCAAWVGWLPLPHPCNDQGAAAAGARRQASPAQRQHTYTVQSSQEGERGRRQASTGTTVYLLPSTSTHYLLLLSPTSYRQAKRETTGVPGALALALALAALHPKHHHHRCAH</sequence>
<organism evidence="2 3">
    <name type="scientific">Periconia macrospinosa</name>
    <dbReference type="NCBI Taxonomy" id="97972"/>
    <lineage>
        <taxon>Eukaryota</taxon>
        <taxon>Fungi</taxon>
        <taxon>Dikarya</taxon>
        <taxon>Ascomycota</taxon>
        <taxon>Pezizomycotina</taxon>
        <taxon>Dothideomycetes</taxon>
        <taxon>Pleosporomycetidae</taxon>
        <taxon>Pleosporales</taxon>
        <taxon>Massarineae</taxon>
        <taxon>Periconiaceae</taxon>
        <taxon>Periconia</taxon>
    </lineage>
</organism>
<feature type="region of interest" description="Disordered" evidence="1">
    <location>
        <begin position="62"/>
        <end position="92"/>
    </location>
</feature>
<feature type="region of interest" description="Disordered" evidence="1">
    <location>
        <begin position="1"/>
        <end position="48"/>
    </location>
</feature>
<evidence type="ECO:0000256" key="1">
    <source>
        <dbReference type="SAM" id="MobiDB-lite"/>
    </source>
</evidence>
<evidence type="ECO:0000313" key="2">
    <source>
        <dbReference type="EMBL" id="PVH94628.1"/>
    </source>
</evidence>
<dbReference type="Proteomes" id="UP000244855">
    <property type="component" value="Unassembled WGS sequence"/>
</dbReference>
<protein>
    <submittedName>
        <fullName evidence="2">Uncharacterized protein</fullName>
    </submittedName>
</protein>
<accession>A0A2V1D984</accession>
<dbReference type="AlphaFoldDB" id="A0A2V1D984"/>